<protein>
    <recommendedName>
        <fullName evidence="2">YdbS-like PH domain-containing protein</fullName>
    </recommendedName>
</protein>
<evidence type="ECO:0000256" key="1">
    <source>
        <dbReference type="SAM" id="Phobius"/>
    </source>
</evidence>
<keyword evidence="1" id="KW-1133">Transmembrane helix</keyword>
<dbReference type="AlphaFoldDB" id="A0A1F5JX59"/>
<proteinExistence type="predicted"/>
<dbReference type="Pfam" id="PF03703">
    <property type="entry name" value="bPH_2"/>
    <property type="match status" value="1"/>
</dbReference>
<evidence type="ECO:0000259" key="2">
    <source>
        <dbReference type="Pfam" id="PF03703"/>
    </source>
</evidence>
<feature type="transmembrane region" description="Helical" evidence="1">
    <location>
        <begin position="67"/>
        <end position="86"/>
    </location>
</feature>
<organism evidence="3 4">
    <name type="scientific">Candidatus Daviesbacteria bacterium RIFCSPHIGHO2_02_FULL_41_10</name>
    <dbReference type="NCBI Taxonomy" id="1797774"/>
    <lineage>
        <taxon>Bacteria</taxon>
        <taxon>Candidatus Daviesiibacteriota</taxon>
    </lineage>
</organism>
<keyword evidence="1" id="KW-0472">Membrane</keyword>
<dbReference type="InterPro" id="IPR005182">
    <property type="entry name" value="YdbS-like_PH"/>
</dbReference>
<comment type="caution">
    <text evidence="3">The sequence shown here is derived from an EMBL/GenBank/DDBJ whole genome shotgun (WGS) entry which is preliminary data.</text>
</comment>
<name>A0A1F5JX59_9BACT</name>
<feature type="transmembrane region" description="Helical" evidence="1">
    <location>
        <begin position="43"/>
        <end position="61"/>
    </location>
</feature>
<feature type="domain" description="YdbS-like PH" evidence="2">
    <location>
        <begin position="95"/>
        <end position="155"/>
    </location>
</feature>
<keyword evidence="1" id="KW-0812">Transmembrane</keyword>
<evidence type="ECO:0000313" key="3">
    <source>
        <dbReference type="EMBL" id="OGE33233.1"/>
    </source>
</evidence>
<dbReference type="EMBL" id="MFDB01000011">
    <property type="protein sequence ID" value="OGE33233.1"/>
    <property type="molecule type" value="Genomic_DNA"/>
</dbReference>
<dbReference type="Proteomes" id="UP000177258">
    <property type="component" value="Unassembled WGS sequence"/>
</dbReference>
<gene>
    <name evidence="3" type="ORF">A3D83_02715</name>
</gene>
<accession>A0A1F5JX59</accession>
<evidence type="ECO:0000313" key="4">
    <source>
        <dbReference type="Proteomes" id="UP000177258"/>
    </source>
</evidence>
<reference evidence="3 4" key="1">
    <citation type="journal article" date="2016" name="Nat. Commun.">
        <title>Thousands of microbial genomes shed light on interconnected biogeochemical processes in an aquifer system.</title>
        <authorList>
            <person name="Anantharaman K."/>
            <person name="Brown C.T."/>
            <person name="Hug L.A."/>
            <person name="Sharon I."/>
            <person name="Castelle C.J."/>
            <person name="Probst A.J."/>
            <person name="Thomas B.C."/>
            <person name="Singh A."/>
            <person name="Wilkins M.J."/>
            <person name="Karaoz U."/>
            <person name="Brodie E.L."/>
            <person name="Williams K.H."/>
            <person name="Hubbard S.S."/>
            <person name="Banfield J.F."/>
        </authorList>
    </citation>
    <scope>NUCLEOTIDE SEQUENCE [LARGE SCALE GENOMIC DNA]</scope>
</reference>
<sequence length="186" mass="21682">MSKSCYVELATDKHKKKFGHYLTNGEGMVIFTTVSKAYLITKFILRFFVVSLITIPLFYLVHRFFNYGLPGTTGTALLLALVYATLRYYFTKEGIQYILTNRRVIIQIGYFKVTLYSVNYNKITHIEVDQNILERVFYKHGRLIINTSGMDNKPITLNYLSSPIEFKNIMERLIAQERHKYGHTGI</sequence>